<dbReference type="GO" id="GO:0009986">
    <property type="term" value="C:cell surface"/>
    <property type="evidence" value="ECO:0007669"/>
    <property type="project" value="TreeGrafter"/>
</dbReference>
<dbReference type="OrthoDB" id="5339822at2759"/>
<gene>
    <name evidence="13" type="ORF">LY89DRAFT_664283</name>
</gene>
<dbReference type="STRING" id="149040.A0A194XQM3"/>
<dbReference type="GO" id="GO:0009277">
    <property type="term" value="C:fungal-type cell wall"/>
    <property type="evidence" value="ECO:0007669"/>
    <property type="project" value="TreeGrafter"/>
</dbReference>
<dbReference type="EMBL" id="KQ947406">
    <property type="protein sequence ID" value="KUJ22466.1"/>
    <property type="molecule type" value="Genomic_DNA"/>
</dbReference>
<keyword evidence="7" id="KW-0119">Carbohydrate metabolism</keyword>
<evidence type="ECO:0000256" key="1">
    <source>
        <dbReference type="ARBA" id="ARBA00004191"/>
    </source>
</evidence>
<comment type="subcellular location">
    <subcellularLocation>
        <location evidence="1">Secreted</location>
        <location evidence="1">Cell wall</location>
    </subcellularLocation>
</comment>
<sequence length="452" mass="46373">MKFHQVVLLGAATLAVAQPHNHVHRHPARHGSPLDRRDDAVTTTTVPGPIVTVYQLEGVDIPWSEVEEGLADGKYVLVGDVISTVMPASTTSSSSTSTSTISISSSSVEQAQFIEQKSSTSTTPTSTYVAPTTSTTPTPTPTPTTTSTTPEAAPASSTASSSSSSGSSSGSGVTATFPSGELDCSEFPSAYGAVAADWLGLGGWTGVQLVPGFEGLAAAAISYIETAISGSDNACVADSFCSYACPAGYQKSQWPSAQGSTGQSIGGLYCNSNGKLELSRPSYTTLCQEGAGGVNVQNTLSTNVAICRTDYPGTESETVALNVAAGDTQPICNPDASTYYTWEGSATSAQYYINPSGNGISTACKWGTSGTDLGNWAPVNMGVGKSIAGETFISLFQNAPTNPSGTLDFNIKITGGVSGDCEYKNGKYYTNNVETGTGCTVSVTGEALFVFS</sequence>
<dbReference type="GO" id="GO:0000272">
    <property type="term" value="P:polysaccharide catabolic process"/>
    <property type="evidence" value="ECO:0007669"/>
    <property type="project" value="UniProtKB-KW"/>
</dbReference>
<evidence type="ECO:0000256" key="4">
    <source>
        <dbReference type="ARBA" id="ARBA00022525"/>
    </source>
</evidence>
<evidence type="ECO:0000313" key="14">
    <source>
        <dbReference type="Proteomes" id="UP000070700"/>
    </source>
</evidence>
<evidence type="ECO:0000256" key="3">
    <source>
        <dbReference type="ARBA" id="ARBA00022512"/>
    </source>
</evidence>
<evidence type="ECO:0000256" key="7">
    <source>
        <dbReference type="ARBA" id="ARBA00023277"/>
    </source>
</evidence>
<keyword evidence="4" id="KW-0964">Secreted</keyword>
<proteinExistence type="inferred from homology"/>
<keyword evidence="3" id="KW-0134">Cell wall</keyword>
<evidence type="ECO:0000256" key="2">
    <source>
        <dbReference type="ARBA" id="ARBA00010579"/>
    </source>
</evidence>
<dbReference type="InParanoid" id="A0A194XQM3"/>
<reference evidence="13 14" key="1">
    <citation type="submission" date="2015-10" db="EMBL/GenBank/DDBJ databases">
        <title>Full genome of DAOMC 229536 Phialocephala scopiformis, a fungal endophyte of spruce producing the potent anti-insectan compound rugulosin.</title>
        <authorList>
            <consortium name="DOE Joint Genome Institute"/>
            <person name="Walker A.K."/>
            <person name="Frasz S.L."/>
            <person name="Seifert K.A."/>
            <person name="Miller J.D."/>
            <person name="Mondo S.J."/>
            <person name="Labutti K."/>
            <person name="Lipzen A."/>
            <person name="Dockter R."/>
            <person name="Kennedy M."/>
            <person name="Grigoriev I.V."/>
            <person name="Spatafora J.W."/>
        </authorList>
    </citation>
    <scope>NUCLEOTIDE SEQUENCE [LARGE SCALE GENOMIC DNA]</scope>
    <source>
        <strain evidence="13 14">CBS 120377</strain>
    </source>
</reference>
<dbReference type="GeneID" id="28822483"/>
<evidence type="ECO:0000256" key="11">
    <source>
        <dbReference type="SAM" id="MobiDB-lite"/>
    </source>
</evidence>
<feature type="region of interest" description="Disordered" evidence="11">
    <location>
        <begin position="20"/>
        <end position="40"/>
    </location>
</feature>
<name>A0A194XQM3_MOLSC</name>
<keyword evidence="6" id="KW-0378">Hydrolase</keyword>
<comment type="similarity">
    <text evidence="2">Belongs to the SUN family.</text>
</comment>
<dbReference type="AlphaFoldDB" id="A0A194XQM3"/>
<dbReference type="InterPro" id="IPR005556">
    <property type="entry name" value="SUN"/>
</dbReference>
<evidence type="ECO:0000256" key="8">
    <source>
        <dbReference type="ARBA" id="ARBA00023295"/>
    </source>
</evidence>
<accession>A0A194XQM3</accession>
<evidence type="ECO:0000256" key="9">
    <source>
        <dbReference type="ARBA" id="ARBA00023316"/>
    </source>
</evidence>
<dbReference type="PANTHER" id="PTHR31316">
    <property type="entry name" value="BETA-GLUCOSIDASE-LIKE PROTEIN NCA3, MITOCHONDRIAL-RELATED"/>
    <property type="match status" value="1"/>
</dbReference>
<dbReference type="InterPro" id="IPR051526">
    <property type="entry name" value="Beta-Glucosidase_SUN"/>
</dbReference>
<dbReference type="RefSeq" id="XP_018076821.1">
    <property type="nucleotide sequence ID" value="XM_018212757.1"/>
</dbReference>
<feature type="region of interest" description="Disordered" evidence="11">
    <location>
        <begin position="114"/>
        <end position="172"/>
    </location>
</feature>
<dbReference type="Pfam" id="PF03856">
    <property type="entry name" value="SUN"/>
    <property type="match status" value="1"/>
</dbReference>
<protein>
    <submittedName>
        <fullName evidence="13">SUN-domain-containing protein</fullName>
    </submittedName>
</protein>
<dbReference type="KEGG" id="psco:LY89DRAFT_664283"/>
<feature type="signal peptide" evidence="12">
    <location>
        <begin position="1"/>
        <end position="17"/>
    </location>
</feature>
<keyword evidence="10" id="KW-0624">Polysaccharide degradation</keyword>
<dbReference type="GO" id="GO:0031505">
    <property type="term" value="P:fungal-type cell wall organization"/>
    <property type="evidence" value="ECO:0007669"/>
    <property type="project" value="TreeGrafter"/>
</dbReference>
<dbReference type="GO" id="GO:0016798">
    <property type="term" value="F:hydrolase activity, acting on glycosyl bonds"/>
    <property type="evidence" value="ECO:0007669"/>
    <property type="project" value="UniProtKB-KW"/>
</dbReference>
<feature type="chain" id="PRO_5008268507" evidence="12">
    <location>
        <begin position="18"/>
        <end position="452"/>
    </location>
</feature>
<keyword evidence="8" id="KW-0326">Glycosidase</keyword>
<evidence type="ECO:0000256" key="12">
    <source>
        <dbReference type="SAM" id="SignalP"/>
    </source>
</evidence>
<dbReference type="PANTHER" id="PTHR31316:SF0">
    <property type="entry name" value="SECRETED BETA-GLUCOSIDASE SIM1-RELATED"/>
    <property type="match status" value="1"/>
</dbReference>
<dbReference type="Proteomes" id="UP000070700">
    <property type="component" value="Unassembled WGS sequence"/>
</dbReference>
<keyword evidence="5 12" id="KW-0732">Signal</keyword>
<organism evidence="13 14">
    <name type="scientific">Mollisia scopiformis</name>
    <name type="common">Conifer needle endophyte fungus</name>
    <name type="synonym">Phialocephala scopiformis</name>
    <dbReference type="NCBI Taxonomy" id="149040"/>
    <lineage>
        <taxon>Eukaryota</taxon>
        <taxon>Fungi</taxon>
        <taxon>Dikarya</taxon>
        <taxon>Ascomycota</taxon>
        <taxon>Pezizomycotina</taxon>
        <taxon>Leotiomycetes</taxon>
        <taxon>Helotiales</taxon>
        <taxon>Mollisiaceae</taxon>
        <taxon>Mollisia</taxon>
    </lineage>
</organism>
<feature type="compositionally biased region" description="Low complexity" evidence="11">
    <location>
        <begin position="118"/>
        <end position="172"/>
    </location>
</feature>
<keyword evidence="14" id="KW-1185">Reference proteome</keyword>
<evidence type="ECO:0000256" key="10">
    <source>
        <dbReference type="ARBA" id="ARBA00023326"/>
    </source>
</evidence>
<dbReference type="FunCoup" id="A0A194XQM3">
    <property type="interactions" value="87"/>
</dbReference>
<evidence type="ECO:0000313" key="13">
    <source>
        <dbReference type="EMBL" id="KUJ22466.1"/>
    </source>
</evidence>
<keyword evidence="9" id="KW-0961">Cell wall biogenesis/degradation</keyword>
<evidence type="ECO:0000256" key="6">
    <source>
        <dbReference type="ARBA" id="ARBA00022801"/>
    </source>
</evidence>
<evidence type="ECO:0000256" key="5">
    <source>
        <dbReference type="ARBA" id="ARBA00022729"/>
    </source>
</evidence>